<dbReference type="Proteomes" id="UP000027135">
    <property type="component" value="Unassembled WGS sequence"/>
</dbReference>
<protein>
    <recommendedName>
        <fullName evidence="4">Centromere protein O</fullName>
    </recommendedName>
</protein>
<evidence type="ECO:0000313" key="2">
    <source>
        <dbReference type="EMBL" id="KDR21625.1"/>
    </source>
</evidence>
<dbReference type="InParanoid" id="A0A067RM39"/>
<dbReference type="AlphaFoldDB" id="A0A067RM39"/>
<feature type="region of interest" description="Disordered" evidence="1">
    <location>
        <begin position="1"/>
        <end position="29"/>
    </location>
</feature>
<accession>A0A067RM39</accession>
<feature type="compositionally biased region" description="Acidic residues" evidence="1">
    <location>
        <begin position="7"/>
        <end position="24"/>
    </location>
</feature>
<keyword evidence="3" id="KW-1185">Reference proteome</keyword>
<evidence type="ECO:0000313" key="3">
    <source>
        <dbReference type="Proteomes" id="UP000027135"/>
    </source>
</evidence>
<evidence type="ECO:0000256" key="1">
    <source>
        <dbReference type="SAM" id="MobiDB-lite"/>
    </source>
</evidence>
<sequence length="277" mass="32546">MSYGTISEEELSEAESPVTDEELEREAKELEKEVRSLRDEEVLLKQMLAGAITKQPLKNKLNFYKFSGLYVQKCTDSKLYVDLTPTIYGKRSGYRSYYVHFHILSDDRFKMKKAHLPIGIREKLCKEEVSVEELRTFMGYLQYVCECTEIKIKQFFEAERELVNADEDGNINVNHTIFIMDNLHVEVGFRPKGQKHSHMWLTVILLYNDKQIYYEPQGIRIESGGFNEEIQRRIRDLFVDGCNQELKFTVWKAKKFISNVLQYVNEQESSSEYVDSP</sequence>
<evidence type="ECO:0008006" key="4">
    <source>
        <dbReference type="Google" id="ProtNLM"/>
    </source>
</evidence>
<gene>
    <name evidence="2" type="ORF">L798_01860</name>
</gene>
<proteinExistence type="predicted"/>
<organism evidence="2 3">
    <name type="scientific">Zootermopsis nevadensis</name>
    <name type="common">Dampwood termite</name>
    <dbReference type="NCBI Taxonomy" id="136037"/>
    <lineage>
        <taxon>Eukaryota</taxon>
        <taxon>Metazoa</taxon>
        <taxon>Ecdysozoa</taxon>
        <taxon>Arthropoda</taxon>
        <taxon>Hexapoda</taxon>
        <taxon>Insecta</taxon>
        <taxon>Pterygota</taxon>
        <taxon>Neoptera</taxon>
        <taxon>Polyneoptera</taxon>
        <taxon>Dictyoptera</taxon>
        <taxon>Blattodea</taxon>
        <taxon>Blattoidea</taxon>
        <taxon>Termitoidae</taxon>
        <taxon>Termopsidae</taxon>
        <taxon>Zootermopsis</taxon>
    </lineage>
</organism>
<name>A0A067RM39_ZOONE</name>
<dbReference type="EMBL" id="KK852544">
    <property type="protein sequence ID" value="KDR21625.1"/>
    <property type="molecule type" value="Genomic_DNA"/>
</dbReference>
<reference evidence="2 3" key="1">
    <citation type="journal article" date="2014" name="Nat. Commun.">
        <title>Molecular traces of alternative social organization in a termite genome.</title>
        <authorList>
            <person name="Terrapon N."/>
            <person name="Li C."/>
            <person name="Robertson H.M."/>
            <person name="Ji L."/>
            <person name="Meng X."/>
            <person name="Booth W."/>
            <person name="Chen Z."/>
            <person name="Childers C.P."/>
            <person name="Glastad K.M."/>
            <person name="Gokhale K."/>
            <person name="Gowin J."/>
            <person name="Gronenberg W."/>
            <person name="Hermansen R.A."/>
            <person name="Hu H."/>
            <person name="Hunt B.G."/>
            <person name="Huylmans A.K."/>
            <person name="Khalil S.M."/>
            <person name="Mitchell R.D."/>
            <person name="Munoz-Torres M.C."/>
            <person name="Mustard J.A."/>
            <person name="Pan H."/>
            <person name="Reese J.T."/>
            <person name="Scharf M.E."/>
            <person name="Sun F."/>
            <person name="Vogel H."/>
            <person name="Xiao J."/>
            <person name="Yang W."/>
            <person name="Yang Z."/>
            <person name="Yang Z."/>
            <person name="Zhou J."/>
            <person name="Zhu J."/>
            <person name="Brent C.S."/>
            <person name="Elsik C.G."/>
            <person name="Goodisman M.A."/>
            <person name="Liberles D.A."/>
            <person name="Roe R.M."/>
            <person name="Vargo E.L."/>
            <person name="Vilcinskas A."/>
            <person name="Wang J."/>
            <person name="Bornberg-Bauer E."/>
            <person name="Korb J."/>
            <person name="Zhang G."/>
            <person name="Liebig J."/>
        </authorList>
    </citation>
    <scope>NUCLEOTIDE SEQUENCE [LARGE SCALE GENOMIC DNA]</scope>
    <source>
        <tissue evidence="2">Whole organism</tissue>
    </source>
</reference>